<accession>A0A645FBX8</accession>
<dbReference type="PROSITE" id="PS50943">
    <property type="entry name" value="HTH_CROC1"/>
    <property type="match status" value="1"/>
</dbReference>
<reference evidence="2" key="1">
    <citation type="submission" date="2019-08" db="EMBL/GenBank/DDBJ databases">
        <authorList>
            <person name="Kucharzyk K."/>
            <person name="Murdoch R.W."/>
            <person name="Higgins S."/>
            <person name="Loffler F."/>
        </authorList>
    </citation>
    <scope>NUCLEOTIDE SEQUENCE</scope>
</reference>
<dbReference type="GO" id="GO:0003677">
    <property type="term" value="F:DNA binding"/>
    <property type="evidence" value="ECO:0007669"/>
    <property type="project" value="InterPro"/>
</dbReference>
<gene>
    <name evidence="2" type="ORF">SDC9_158721</name>
</gene>
<proteinExistence type="predicted"/>
<dbReference type="InterPro" id="IPR001387">
    <property type="entry name" value="Cro/C1-type_HTH"/>
</dbReference>
<dbReference type="Pfam" id="PF01381">
    <property type="entry name" value="HTH_3"/>
    <property type="match status" value="1"/>
</dbReference>
<sequence length="128" mass="14378">MKIPCELVVWYVLPTIRREVARELVKAHGMTQAQVARKFGVTDAAISQYLRKKRGNNPLIEESPSYPQFESEIRAAADRICNKDSEFATEICRICTVVKSTGMLARIYEVQTGCKPPSCACDVNIIKL</sequence>
<dbReference type="AlphaFoldDB" id="A0A645FBX8"/>
<feature type="domain" description="HTH cro/C1-type" evidence="1">
    <location>
        <begin position="22"/>
        <end position="54"/>
    </location>
</feature>
<protein>
    <recommendedName>
        <fullName evidence="1">HTH cro/C1-type domain-containing protein</fullName>
    </recommendedName>
</protein>
<comment type="caution">
    <text evidence="2">The sequence shown here is derived from an EMBL/GenBank/DDBJ whole genome shotgun (WGS) entry which is preliminary data.</text>
</comment>
<dbReference type="InterPro" id="IPR010982">
    <property type="entry name" value="Lambda_DNA-bd_dom_sf"/>
</dbReference>
<dbReference type="SUPFAM" id="SSF47413">
    <property type="entry name" value="lambda repressor-like DNA-binding domains"/>
    <property type="match status" value="1"/>
</dbReference>
<name>A0A645FBX8_9ZZZZ</name>
<evidence type="ECO:0000259" key="1">
    <source>
        <dbReference type="PROSITE" id="PS50943"/>
    </source>
</evidence>
<dbReference type="PANTHER" id="PTHR40730">
    <property type="entry name" value="TRANSCRIPTIONAL REGULATOR PROTEIN-LIKE PROTEIN"/>
    <property type="match status" value="1"/>
</dbReference>
<dbReference type="Gene3D" id="1.10.260.40">
    <property type="entry name" value="lambda repressor-like DNA-binding domains"/>
    <property type="match status" value="1"/>
</dbReference>
<organism evidence="2">
    <name type="scientific">bioreactor metagenome</name>
    <dbReference type="NCBI Taxonomy" id="1076179"/>
    <lineage>
        <taxon>unclassified sequences</taxon>
        <taxon>metagenomes</taxon>
        <taxon>ecological metagenomes</taxon>
    </lineage>
</organism>
<dbReference type="EMBL" id="VSSQ01057624">
    <property type="protein sequence ID" value="MPN11420.1"/>
    <property type="molecule type" value="Genomic_DNA"/>
</dbReference>
<dbReference type="CDD" id="cd00093">
    <property type="entry name" value="HTH_XRE"/>
    <property type="match status" value="1"/>
</dbReference>
<evidence type="ECO:0000313" key="2">
    <source>
        <dbReference type="EMBL" id="MPN11420.1"/>
    </source>
</evidence>